<feature type="region of interest" description="Disordered" evidence="1">
    <location>
        <begin position="232"/>
        <end position="253"/>
    </location>
</feature>
<reference evidence="3" key="1">
    <citation type="journal article" date="2020" name="Stud. Mycol.">
        <title>101 Dothideomycetes genomes: a test case for predicting lifestyles and emergence of pathogens.</title>
        <authorList>
            <person name="Haridas S."/>
            <person name="Albert R."/>
            <person name="Binder M."/>
            <person name="Bloem J."/>
            <person name="Labutti K."/>
            <person name="Salamov A."/>
            <person name="Andreopoulos B."/>
            <person name="Baker S."/>
            <person name="Barry K."/>
            <person name="Bills G."/>
            <person name="Bluhm B."/>
            <person name="Cannon C."/>
            <person name="Castanera R."/>
            <person name="Culley D."/>
            <person name="Daum C."/>
            <person name="Ezra D."/>
            <person name="Gonzalez J."/>
            <person name="Henrissat B."/>
            <person name="Kuo A."/>
            <person name="Liang C."/>
            <person name="Lipzen A."/>
            <person name="Lutzoni F."/>
            <person name="Magnuson J."/>
            <person name="Mondo S."/>
            <person name="Nolan M."/>
            <person name="Ohm R."/>
            <person name="Pangilinan J."/>
            <person name="Park H.-J."/>
            <person name="Ramirez L."/>
            <person name="Alfaro M."/>
            <person name="Sun H."/>
            <person name="Tritt A."/>
            <person name="Yoshinaga Y."/>
            <person name="Zwiers L.-H."/>
            <person name="Turgeon B."/>
            <person name="Goodwin S."/>
            <person name="Spatafora J."/>
            <person name="Crous P."/>
            <person name="Grigoriev I."/>
        </authorList>
    </citation>
    <scope>NUCLEOTIDE SEQUENCE</scope>
    <source>
        <strain evidence="3">CBS 121167</strain>
    </source>
</reference>
<gene>
    <name evidence="3" type="ORF">K452DRAFT_322661</name>
</gene>
<dbReference type="Proteomes" id="UP000799438">
    <property type="component" value="Unassembled WGS sequence"/>
</dbReference>
<name>A0A6A6AY38_9PEZI</name>
<proteinExistence type="predicted"/>
<dbReference type="AlphaFoldDB" id="A0A6A6AY38"/>
<feature type="compositionally biased region" description="Pro residues" evidence="1">
    <location>
        <begin position="23"/>
        <end position="33"/>
    </location>
</feature>
<dbReference type="RefSeq" id="XP_033391801.1">
    <property type="nucleotide sequence ID" value="XM_033544535.1"/>
</dbReference>
<dbReference type="EMBL" id="ML995535">
    <property type="protein sequence ID" value="KAF2136083.1"/>
    <property type="molecule type" value="Genomic_DNA"/>
</dbReference>
<evidence type="ECO:0000313" key="3">
    <source>
        <dbReference type="EMBL" id="KAF2136083.1"/>
    </source>
</evidence>
<accession>A0A6A6AY38</accession>
<feature type="region of interest" description="Disordered" evidence="1">
    <location>
        <begin position="1"/>
        <end position="107"/>
    </location>
</feature>
<feature type="compositionally biased region" description="Low complexity" evidence="1">
    <location>
        <begin position="366"/>
        <end position="375"/>
    </location>
</feature>
<dbReference type="OrthoDB" id="5372703at2759"/>
<dbReference type="InterPro" id="IPR057684">
    <property type="entry name" value="DUF7924"/>
</dbReference>
<feature type="compositionally biased region" description="Low complexity" evidence="1">
    <location>
        <begin position="83"/>
        <end position="93"/>
    </location>
</feature>
<feature type="region of interest" description="Disordered" evidence="1">
    <location>
        <begin position="345"/>
        <end position="404"/>
    </location>
</feature>
<keyword evidence="4" id="KW-1185">Reference proteome</keyword>
<dbReference type="Pfam" id="PF25545">
    <property type="entry name" value="DUF7924"/>
    <property type="match status" value="1"/>
</dbReference>
<evidence type="ECO:0000259" key="2">
    <source>
        <dbReference type="Pfam" id="PF25545"/>
    </source>
</evidence>
<evidence type="ECO:0000313" key="4">
    <source>
        <dbReference type="Proteomes" id="UP000799438"/>
    </source>
</evidence>
<dbReference type="GeneID" id="54302031"/>
<feature type="domain" description="DUF7924" evidence="2">
    <location>
        <begin position="252"/>
        <end position="343"/>
    </location>
</feature>
<protein>
    <recommendedName>
        <fullName evidence="2">DUF7924 domain-containing protein</fullName>
    </recommendedName>
</protein>
<sequence length="532" mass="57258">MKRTLQQLETDGGKCELHAPTPAHTPAPASPPSKRPKTQHQPPSPFYYDSDNAIRLWQEEVASEGEGVPSMSNHDIESEGIATPTLRPSTQRSSTRRSRSSSPGKSVSDWIYRSQHLHKASIEVGTDWDAVPQHLQAIIDGAVGKAGREAEATANEQRIQAIAARYHRESRDLDHRPVRETEWSTLVHNLVRDIAQTFHPGELQLHQGTDWNEGLKPPTKIYKVPLLIPSKRQLPSPDGSAPKSTPQPPAPIRFDIKTPRPDTSVSLVCTPADLAISQTLEALQVGQQLISDPQGQGGVFPFFVIEAKTAATQGTLYQAQNQASVSGACAINILRKLQQLVDSNSDTPIGDAPNTKAAGSETRSNATTGADAATDPPCHETATSVPPSSETREPGVPEHGVAKCGVAGGNLDASEIHPASDQSTSNPSPFVTFSVATQCSIHELWAHFWTSIPGPCSVATPPDPVFPILSTSPAAVYGTYGMTKLATYDICSRHGAKITEDLVRVIVAVLAWGADGFKRSCWKRVEKIGLET</sequence>
<organism evidence="3 4">
    <name type="scientific">Aplosporella prunicola CBS 121167</name>
    <dbReference type="NCBI Taxonomy" id="1176127"/>
    <lineage>
        <taxon>Eukaryota</taxon>
        <taxon>Fungi</taxon>
        <taxon>Dikarya</taxon>
        <taxon>Ascomycota</taxon>
        <taxon>Pezizomycotina</taxon>
        <taxon>Dothideomycetes</taxon>
        <taxon>Dothideomycetes incertae sedis</taxon>
        <taxon>Botryosphaeriales</taxon>
        <taxon>Aplosporellaceae</taxon>
        <taxon>Aplosporella</taxon>
    </lineage>
</organism>
<evidence type="ECO:0000256" key="1">
    <source>
        <dbReference type="SAM" id="MobiDB-lite"/>
    </source>
</evidence>